<reference evidence="2 5" key="2">
    <citation type="submission" date="2021-03" db="EMBL/GenBank/DDBJ databases">
        <title>Whole genome shotgun sequence of Salinispora arenicola NBRC 105043.</title>
        <authorList>
            <person name="Komaki H."/>
            <person name="Tamura T."/>
        </authorList>
    </citation>
    <scope>NUCLEOTIDE SEQUENCE [LARGE SCALE GENOMIC DNA]</scope>
    <source>
        <strain evidence="2 5">NBRC 105043</strain>
    </source>
</reference>
<reference evidence="3 4" key="1">
    <citation type="submission" date="2019-06" db="EMBL/GenBank/DDBJ databases">
        <title>Sequencing the genomes of 1000 actinobacteria strains.</title>
        <authorList>
            <person name="Klenk H.-P."/>
        </authorList>
    </citation>
    <scope>NUCLEOTIDE SEQUENCE [LARGE SCALE GENOMIC DNA]</scope>
    <source>
        <strain evidence="3 4">DSM 44819</strain>
    </source>
</reference>
<dbReference type="Pfam" id="PF19054">
    <property type="entry name" value="DUF5753"/>
    <property type="match status" value="1"/>
</dbReference>
<gene>
    <name evidence="3" type="ORF">FB564_1188</name>
    <name evidence="2" type="ORF">Sar04_13460</name>
</gene>
<dbReference type="InterPro" id="IPR001387">
    <property type="entry name" value="Cro/C1-type_HTH"/>
</dbReference>
<dbReference type="SUPFAM" id="SSF47413">
    <property type="entry name" value="lambda repressor-like DNA-binding domains"/>
    <property type="match status" value="1"/>
</dbReference>
<dbReference type="EMBL" id="BOQM01000009">
    <property type="protein sequence ID" value="GIM83689.1"/>
    <property type="molecule type" value="Genomic_DNA"/>
</dbReference>
<sequence>MNEALRLAMNEAGHTAHSLAERVGVDRKTTTRWLVKDHIPHPAHRTAAAEALGVDTEDIWPDTSRRRNPVWFRPWQEFEREATLLRSYQPLVLPGLLQTEAYARAVLSIGGLRGRTDVDRLVATRLSRQAILTKDDPPQFAAVVDETALRRPVGGRATMREQAHVLLATCEAPHVRLHVVPSAVGAYAGLNGPFVIGTGADHRMAVYLDNQLEGEMVSAPNDVAAILAAWENVRGEALSHWQSVDLLREVAESWT</sequence>
<dbReference type="InterPro" id="IPR043917">
    <property type="entry name" value="DUF5753"/>
</dbReference>
<keyword evidence="5" id="KW-1185">Reference proteome</keyword>
<proteinExistence type="predicted"/>
<evidence type="ECO:0000313" key="3">
    <source>
        <dbReference type="EMBL" id="TQL36110.1"/>
    </source>
</evidence>
<dbReference type="AlphaFoldDB" id="A0A542XJX6"/>
<dbReference type="Proteomes" id="UP000677457">
    <property type="component" value="Unassembled WGS sequence"/>
</dbReference>
<dbReference type="CDD" id="cd00093">
    <property type="entry name" value="HTH_XRE"/>
    <property type="match status" value="1"/>
</dbReference>
<evidence type="ECO:0000313" key="5">
    <source>
        <dbReference type="Proteomes" id="UP000677457"/>
    </source>
</evidence>
<protein>
    <recommendedName>
        <fullName evidence="1">DUF5753 domain-containing protein</fullName>
    </recommendedName>
</protein>
<dbReference type="Proteomes" id="UP000315983">
    <property type="component" value="Unassembled WGS sequence"/>
</dbReference>
<dbReference type="GO" id="GO:0003677">
    <property type="term" value="F:DNA binding"/>
    <property type="evidence" value="ECO:0007669"/>
    <property type="project" value="InterPro"/>
</dbReference>
<dbReference type="GeneID" id="93770502"/>
<evidence type="ECO:0000313" key="4">
    <source>
        <dbReference type="Proteomes" id="UP000315983"/>
    </source>
</evidence>
<evidence type="ECO:0000313" key="2">
    <source>
        <dbReference type="EMBL" id="GIM83689.1"/>
    </source>
</evidence>
<feature type="domain" description="DUF5753" evidence="1">
    <location>
        <begin position="77"/>
        <end position="249"/>
    </location>
</feature>
<evidence type="ECO:0000259" key="1">
    <source>
        <dbReference type="Pfam" id="PF19054"/>
    </source>
</evidence>
<organism evidence="3 4">
    <name type="scientific">Salinispora arenicola</name>
    <dbReference type="NCBI Taxonomy" id="168697"/>
    <lineage>
        <taxon>Bacteria</taxon>
        <taxon>Bacillati</taxon>
        <taxon>Actinomycetota</taxon>
        <taxon>Actinomycetes</taxon>
        <taxon>Micromonosporales</taxon>
        <taxon>Micromonosporaceae</taxon>
        <taxon>Salinispora</taxon>
    </lineage>
</organism>
<comment type="caution">
    <text evidence="3">The sequence shown here is derived from an EMBL/GenBank/DDBJ whole genome shotgun (WGS) entry which is preliminary data.</text>
</comment>
<dbReference type="RefSeq" id="WP_018800412.1">
    <property type="nucleotide sequence ID" value="NZ_BOQM01000009.1"/>
</dbReference>
<accession>A0A542XJX6</accession>
<dbReference type="InterPro" id="IPR010982">
    <property type="entry name" value="Lambda_DNA-bd_dom_sf"/>
</dbReference>
<dbReference type="EMBL" id="VFOL01000001">
    <property type="protein sequence ID" value="TQL36110.1"/>
    <property type="molecule type" value="Genomic_DNA"/>
</dbReference>
<dbReference type="Gene3D" id="1.10.260.40">
    <property type="entry name" value="lambda repressor-like DNA-binding domains"/>
    <property type="match status" value="1"/>
</dbReference>
<name>A0A542XJX6_SALAC</name>